<comment type="caution">
    <text evidence="1">The sequence shown here is derived from an EMBL/GenBank/DDBJ whole genome shotgun (WGS) entry which is preliminary data.</text>
</comment>
<protein>
    <submittedName>
        <fullName evidence="1">Uncharacterized protein</fullName>
    </submittedName>
</protein>
<organism evidence="1 2">
    <name type="scientific">Marinobacter algicola DG893</name>
    <dbReference type="NCBI Taxonomy" id="443152"/>
    <lineage>
        <taxon>Bacteria</taxon>
        <taxon>Pseudomonadati</taxon>
        <taxon>Pseudomonadota</taxon>
        <taxon>Gammaproteobacteria</taxon>
        <taxon>Pseudomonadales</taxon>
        <taxon>Marinobacteraceae</taxon>
        <taxon>Marinobacter</taxon>
    </lineage>
</organism>
<evidence type="ECO:0000313" key="1">
    <source>
        <dbReference type="EMBL" id="EDM46246.1"/>
    </source>
</evidence>
<dbReference type="OrthoDB" id="9959995at2"/>
<reference evidence="1 2" key="1">
    <citation type="submission" date="2007-06" db="EMBL/GenBank/DDBJ databases">
        <authorList>
            <person name="Green D."/>
            <person name="Ferriera S."/>
            <person name="Johnson J."/>
            <person name="Kravitz S."/>
            <person name="Beeson K."/>
            <person name="Sutton G."/>
            <person name="Rogers Y.-H."/>
            <person name="Friedman R."/>
            <person name="Frazier M."/>
            <person name="Venter J.C."/>
        </authorList>
    </citation>
    <scope>NUCLEOTIDE SEQUENCE [LARGE SCALE GENOMIC DNA]</scope>
    <source>
        <strain evidence="1 2">DG893</strain>
    </source>
</reference>
<evidence type="ECO:0000313" key="2">
    <source>
        <dbReference type="Proteomes" id="UP000005856"/>
    </source>
</evidence>
<dbReference type="EMBL" id="ABCP01000047">
    <property type="protein sequence ID" value="EDM46246.1"/>
    <property type="molecule type" value="Genomic_DNA"/>
</dbReference>
<name>A6F4T2_9GAMM</name>
<gene>
    <name evidence="1" type="ORF">MDG893_05069</name>
</gene>
<dbReference type="RefSeq" id="WP_007155266.1">
    <property type="nucleotide sequence ID" value="NZ_ABCP01000047.1"/>
</dbReference>
<dbReference type="AlphaFoldDB" id="A6F4T2"/>
<sequence length="107" mass="12073">MSKLQQWIDAALEVADSEDMSDDTVIPTWPKECVDTGRYPALTVGCLREWRDQPKPPHAGLEVMGNIEVDEGGQLQRYDRALVLTFNSTDEIRRAIAAEQCTFGFKE</sequence>
<proteinExistence type="predicted"/>
<dbReference type="STRING" id="443152.MDG893_05069"/>
<accession>A6F4T2</accession>
<dbReference type="Proteomes" id="UP000005856">
    <property type="component" value="Unassembled WGS sequence"/>
</dbReference>
<keyword evidence="2" id="KW-1185">Reference proteome</keyword>